<dbReference type="Pfam" id="PF07690">
    <property type="entry name" value="MFS_1"/>
    <property type="match status" value="1"/>
</dbReference>
<accession>A0A8J1TFY8</accession>
<name>A0A8J1TFY8_OWEFU</name>
<evidence type="ECO:0000313" key="6">
    <source>
        <dbReference type="EMBL" id="CAH1777120.1"/>
    </source>
</evidence>
<dbReference type="PANTHER" id="PTHR23510">
    <property type="entry name" value="INNER MEMBRANE TRANSPORT PROTEIN YAJR"/>
    <property type="match status" value="1"/>
</dbReference>
<reference evidence="6" key="1">
    <citation type="submission" date="2022-03" db="EMBL/GenBank/DDBJ databases">
        <authorList>
            <person name="Martin C."/>
        </authorList>
    </citation>
    <scope>NUCLEOTIDE SEQUENCE</scope>
</reference>
<sequence>MESDKHFQNDEERSLLGNNQRVYRHASLTGVPSTILEPPNVYKSRWRSIRIMYLTMFLSSVSFSICMSSIWPYLQVVDPSAGSTFLGLVVAAYSLGQFLASPIFGGWANIQKNSYVPLVVSISINIAANILYAYIEVIPAKRSWVLLAARFAIGFGAGNVAVVRAYVSGATTMKERTPAMANLSAGQAIGFIIGPGIQAAFYPIGYPGIVHIPELHIDLYTAPALFSAVLGVVNIGLILTIFSEHKVQDDDIGGGSIQYSSDTEDLLTEADVDKPDTVAVVASNITFFVVLFVFSLFETISTPVSMDMYDWTKSQATLYNGIILACAGILAVIVFMAIKVVTKKINERAILLGGFIFILAGFIVYLPWGNIYPDYQLTKLVPAIMNNTNQSSTVGPLIINGTDVTPVGCPTSQAWCAYIPKISFAQNIVGSLCVAIGYPTCNVMSYTIYSKILGPTPQGTMMGWFTASGSLARMVGPIFISYFYSHFGPRVSFVTVCAIVLMTILGVIVVYKRLVPFRITRKPLRSYTTN</sequence>
<dbReference type="InterPro" id="IPR011701">
    <property type="entry name" value="MFS"/>
</dbReference>
<keyword evidence="5" id="KW-0472">Membrane</keyword>
<keyword evidence="4" id="KW-1133">Transmembrane helix</keyword>
<dbReference type="InterPro" id="IPR051068">
    <property type="entry name" value="MFS_Domain-Containing_Protein"/>
</dbReference>
<protein>
    <submittedName>
        <fullName evidence="6">Uncharacterized protein</fullName>
    </submittedName>
</protein>
<evidence type="ECO:0000256" key="4">
    <source>
        <dbReference type="ARBA" id="ARBA00022989"/>
    </source>
</evidence>
<keyword evidence="3" id="KW-0812">Transmembrane</keyword>
<dbReference type="SUPFAM" id="SSF103473">
    <property type="entry name" value="MFS general substrate transporter"/>
    <property type="match status" value="1"/>
</dbReference>
<keyword evidence="7" id="KW-1185">Reference proteome</keyword>
<evidence type="ECO:0000256" key="1">
    <source>
        <dbReference type="ARBA" id="ARBA00004127"/>
    </source>
</evidence>
<gene>
    <name evidence="6" type="ORF">OFUS_LOCUS4206</name>
</gene>
<keyword evidence="2" id="KW-0813">Transport</keyword>
<dbReference type="Proteomes" id="UP000749559">
    <property type="component" value="Unassembled WGS sequence"/>
</dbReference>
<dbReference type="CDD" id="cd17326">
    <property type="entry name" value="MFS_MFSD8"/>
    <property type="match status" value="1"/>
</dbReference>
<evidence type="ECO:0000256" key="2">
    <source>
        <dbReference type="ARBA" id="ARBA00022448"/>
    </source>
</evidence>
<dbReference type="Gene3D" id="1.20.1250.20">
    <property type="entry name" value="MFS general substrate transporter like domains"/>
    <property type="match status" value="1"/>
</dbReference>
<dbReference type="GO" id="GO:0005765">
    <property type="term" value="C:lysosomal membrane"/>
    <property type="evidence" value="ECO:0007669"/>
    <property type="project" value="TreeGrafter"/>
</dbReference>
<evidence type="ECO:0000256" key="3">
    <source>
        <dbReference type="ARBA" id="ARBA00022692"/>
    </source>
</evidence>
<dbReference type="InterPro" id="IPR020846">
    <property type="entry name" value="MFS_dom"/>
</dbReference>
<dbReference type="EMBL" id="CAIIXF020000002">
    <property type="protein sequence ID" value="CAH1777120.1"/>
    <property type="molecule type" value="Genomic_DNA"/>
</dbReference>
<dbReference type="InterPro" id="IPR036259">
    <property type="entry name" value="MFS_trans_sf"/>
</dbReference>
<proteinExistence type="predicted"/>
<comment type="subcellular location">
    <subcellularLocation>
        <location evidence="1">Endomembrane system</location>
        <topology evidence="1">Multi-pass membrane protein</topology>
    </subcellularLocation>
</comment>
<evidence type="ECO:0000313" key="7">
    <source>
        <dbReference type="Proteomes" id="UP000749559"/>
    </source>
</evidence>
<dbReference type="GO" id="GO:0012505">
    <property type="term" value="C:endomembrane system"/>
    <property type="evidence" value="ECO:0007669"/>
    <property type="project" value="UniProtKB-SubCell"/>
</dbReference>
<dbReference type="PROSITE" id="PS50850">
    <property type="entry name" value="MFS"/>
    <property type="match status" value="1"/>
</dbReference>
<dbReference type="AlphaFoldDB" id="A0A8J1TFY8"/>
<dbReference type="OrthoDB" id="370281at2759"/>
<dbReference type="PANTHER" id="PTHR23510:SF3">
    <property type="entry name" value="MAJOR FACILITATOR SUPERFAMILY DOMAIN-CONTAINING PROTEIN 8"/>
    <property type="match status" value="1"/>
</dbReference>
<organism evidence="6 7">
    <name type="scientific">Owenia fusiformis</name>
    <name type="common">Polychaete worm</name>
    <dbReference type="NCBI Taxonomy" id="6347"/>
    <lineage>
        <taxon>Eukaryota</taxon>
        <taxon>Metazoa</taxon>
        <taxon>Spiralia</taxon>
        <taxon>Lophotrochozoa</taxon>
        <taxon>Annelida</taxon>
        <taxon>Polychaeta</taxon>
        <taxon>Sedentaria</taxon>
        <taxon>Canalipalpata</taxon>
        <taxon>Sabellida</taxon>
        <taxon>Oweniida</taxon>
        <taxon>Oweniidae</taxon>
        <taxon>Owenia</taxon>
    </lineage>
</organism>
<dbReference type="GO" id="GO:0022857">
    <property type="term" value="F:transmembrane transporter activity"/>
    <property type="evidence" value="ECO:0007669"/>
    <property type="project" value="InterPro"/>
</dbReference>
<evidence type="ECO:0000256" key="5">
    <source>
        <dbReference type="ARBA" id="ARBA00023136"/>
    </source>
</evidence>
<comment type="caution">
    <text evidence="6">The sequence shown here is derived from an EMBL/GenBank/DDBJ whole genome shotgun (WGS) entry which is preliminary data.</text>
</comment>